<comment type="caution">
    <text evidence="4">The sequence shown here is derived from an EMBL/GenBank/DDBJ whole genome shotgun (WGS) entry which is preliminary data.</text>
</comment>
<dbReference type="SUPFAM" id="SSF53067">
    <property type="entry name" value="Actin-like ATPase domain"/>
    <property type="match status" value="1"/>
</dbReference>
<dbReference type="Pfam" id="PF16861">
    <property type="entry name" value="Carbam_trans_C"/>
    <property type="match status" value="1"/>
</dbReference>
<sequence length="578" mass="64976">MDILGLSCFYHDSAAALIRNGKVIAAAQEERFTRIKHDERFPHHAVDFCLRFGKISASQLDAVAFYEKPFLKFERILLTALDNFPRGVFSFVPAMKIWLTQKLWIKQLIYEALAGYTGPIYFPEHHMSHAASCFLVSPFHKAAILTMDGVGEWATGSRGYGEGLDITLTDEIHFPHSLGLLYSAFTYYLGFKVNSAEYKVMGLAPYGKPVYTDKILSDLVDLKKDGSFKLNLSYFAYPYGLTMTSPAFHKLFDGEPMPQGAKPTQREMDIAASLQKVTDEIMVRAAADLYRMTRLKSLCMAGGVALNCVSNSEILKRTPFTDLFVQPAAGDAGCSIGAAAYVYHTLMRKPRRAAFEHAYLGPSFEETEVRKFLSQTGVPFRRLSRGQLIQKIVDLVIDQQVVGLFQGRMEFGPRALGNRSILADARNPKNRDRVNLKIKFRESFRPFAPSVLEENAKEWFDLSVPSPYMLLVAQSKTKKVPAVTHVDGSARIQTVAQTTNPFYWDVISQFKRRTGVPVIINTSFNQRGEPIVCTPSDAFSCFLRTDMDYLVLGSFLLDKREMPDALIKKARGEKFALD</sequence>
<evidence type="ECO:0000313" key="4">
    <source>
        <dbReference type="EMBL" id="OGY18484.1"/>
    </source>
</evidence>
<dbReference type="CDD" id="cd24098">
    <property type="entry name" value="ASKHA_NBD_TobZ_N"/>
    <property type="match status" value="1"/>
</dbReference>
<evidence type="ECO:0000313" key="5">
    <source>
        <dbReference type="Proteomes" id="UP000179233"/>
    </source>
</evidence>
<dbReference type="InterPro" id="IPR051338">
    <property type="entry name" value="NodU/CmcH_Carbamoyltrnsfr"/>
</dbReference>
<feature type="domain" description="Carbamoyltransferase C-terminal" evidence="3">
    <location>
        <begin position="394"/>
        <end position="559"/>
    </location>
</feature>
<gene>
    <name evidence="4" type="ORF">A2786_03225</name>
</gene>
<dbReference type="PANTHER" id="PTHR34847">
    <property type="entry name" value="NODULATION PROTEIN U"/>
    <property type="match status" value="1"/>
</dbReference>
<evidence type="ECO:0000256" key="1">
    <source>
        <dbReference type="ARBA" id="ARBA00006129"/>
    </source>
</evidence>
<dbReference type="AlphaFoldDB" id="A0A1G1VT32"/>
<reference evidence="4 5" key="1">
    <citation type="journal article" date="2016" name="Nat. Commun.">
        <title>Thousands of microbial genomes shed light on interconnected biogeochemical processes in an aquifer system.</title>
        <authorList>
            <person name="Anantharaman K."/>
            <person name="Brown C.T."/>
            <person name="Hug L.A."/>
            <person name="Sharon I."/>
            <person name="Castelle C.J."/>
            <person name="Probst A.J."/>
            <person name="Thomas B.C."/>
            <person name="Singh A."/>
            <person name="Wilkins M.J."/>
            <person name="Karaoz U."/>
            <person name="Brodie E.L."/>
            <person name="Williams K.H."/>
            <person name="Hubbard S.S."/>
            <person name="Banfield J.F."/>
        </authorList>
    </citation>
    <scope>NUCLEOTIDE SEQUENCE [LARGE SCALE GENOMIC DNA]</scope>
</reference>
<dbReference type="GO" id="GO:0003824">
    <property type="term" value="F:catalytic activity"/>
    <property type="evidence" value="ECO:0007669"/>
    <property type="project" value="InterPro"/>
</dbReference>
<dbReference type="Proteomes" id="UP000179233">
    <property type="component" value="Unassembled WGS sequence"/>
</dbReference>
<evidence type="ECO:0008006" key="6">
    <source>
        <dbReference type="Google" id="ProtNLM"/>
    </source>
</evidence>
<dbReference type="InterPro" id="IPR003696">
    <property type="entry name" value="Carbtransf_dom"/>
</dbReference>
<dbReference type="Gene3D" id="3.90.870.20">
    <property type="entry name" value="Carbamoyltransferase, C-terminal domain"/>
    <property type="match status" value="1"/>
</dbReference>
<dbReference type="PANTHER" id="PTHR34847:SF1">
    <property type="entry name" value="NODULATION PROTEIN U"/>
    <property type="match status" value="1"/>
</dbReference>
<dbReference type="Pfam" id="PF02543">
    <property type="entry name" value="Carbam_trans_N"/>
    <property type="match status" value="1"/>
</dbReference>
<name>A0A1G1VT32_9BACT</name>
<organism evidence="4 5">
    <name type="scientific">Candidatus Chisholmbacteria bacterium RIFCSPHIGHO2_01_FULL_52_32</name>
    <dbReference type="NCBI Taxonomy" id="1797591"/>
    <lineage>
        <taxon>Bacteria</taxon>
        <taxon>Candidatus Chisholmiibacteriota</taxon>
    </lineage>
</organism>
<dbReference type="Gene3D" id="3.30.420.40">
    <property type="match status" value="2"/>
</dbReference>
<comment type="similarity">
    <text evidence="1">Belongs to the NodU/CmcH family.</text>
</comment>
<dbReference type="InterPro" id="IPR043129">
    <property type="entry name" value="ATPase_NBD"/>
</dbReference>
<feature type="domain" description="Carbamoyltransferase" evidence="2">
    <location>
        <begin position="3"/>
        <end position="339"/>
    </location>
</feature>
<dbReference type="InterPro" id="IPR031730">
    <property type="entry name" value="Carbam_trans_C"/>
</dbReference>
<accession>A0A1G1VT32</accession>
<proteinExistence type="inferred from homology"/>
<evidence type="ECO:0000259" key="2">
    <source>
        <dbReference type="Pfam" id="PF02543"/>
    </source>
</evidence>
<dbReference type="InterPro" id="IPR038152">
    <property type="entry name" value="Carbam_trans_C_sf"/>
</dbReference>
<evidence type="ECO:0000259" key="3">
    <source>
        <dbReference type="Pfam" id="PF16861"/>
    </source>
</evidence>
<protein>
    <recommendedName>
        <fullName evidence="6">Carbamoyltransferase</fullName>
    </recommendedName>
</protein>
<dbReference type="EMBL" id="MHCJ01000003">
    <property type="protein sequence ID" value="OGY18484.1"/>
    <property type="molecule type" value="Genomic_DNA"/>
</dbReference>